<evidence type="ECO:0008006" key="4">
    <source>
        <dbReference type="Google" id="ProtNLM"/>
    </source>
</evidence>
<dbReference type="AlphaFoldDB" id="A0A2U2X4E0"/>
<evidence type="ECO:0000313" key="2">
    <source>
        <dbReference type="EMBL" id="PWH82629.1"/>
    </source>
</evidence>
<name>A0A2U2X4E0_9FLAO</name>
<dbReference type="RefSeq" id="WP_109352984.1">
    <property type="nucleotide sequence ID" value="NZ_QFRI01000002.1"/>
</dbReference>
<gene>
    <name evidence="2" type="ORF">DIS18_10345</name>
</gene>
<keyword evidence="1" id="KW-0732">Signal</keyword>
<comment type="caution">
    <text evidence="2">The sequence shown here is derived from an EMBL/GenBank/DDBJ whole genome shotgun (WGS) entry which is preliminary data.</text>
</comment>
<proteinExistence type="predicted"/>
<keyword evidence="3" id="KW-1185">Reference proteome</keyword>
<feature type="chain" id="PRO_5015470372" description="Lipoprotein" evidence="1">
    <location>
        <begin position="25"/>
        <end position="333"/>
    </location>
</feature>
<dbReference type="EMBL" id="QFRI01000002">
    <property type="protein sequence ID" value="PWH82629.1"/>
    <property type="molecule type" value="Genomic_DNA"/>
</dbReference>
<accession>A0A2U2X4E0</accession>
<dbReference type="Proteomes" id="UP000245375">
    <property type="component" value="Unassembled WGS sequence"/>
</dbReference>
<organism evidence="2 3">
    <name type="scientific">Algibacter marinivivus</name>
    <dbReference type="NCBI Taxonomy" id="2100723"/>
    <lineage>
        <taxon>Bacteria</taxon>
        <taxon>Pseudomonadati</taxon>
        <taxon>Bacteroidota</taxon>
        <taxon>Flavobacteriia</taxon>
        <taxon>Flavobacteriales</taxon>
        <taxon>Flavobacteriaceae</taxon>
        <taxon>Algibacter</taxon>
    </lineage>
</organism>
<dbReference type="OrthoDB" id="705385at2"/>
<protein>
    <recommendedName>
        <fullName evidence="4">Lipoprotein</fullName>
    </recommendedName>
</protein>
<feature type="signal peptide" evidence="1">
    <location>
        <begin position="1"/>
        <end position="24"/>
    </location>
</feature>
<reference evidence="2" key="1">
    <citation type="submission" date="2018-05" db="EMBL/GenBank/DDBJ databases">
        <title>Algibacter marinivivus sp. nov., isolated from sample around a algae.</title>
        <authorList>
            <person name="Zhong X."/>
        </authorList>
    </citation>
    <scope>NUCLEOTIDE SEQUENCE [LARGE SCALE GENOMIC DNA]</scope>
    <source>
        <strain evidence="2">ZY111</strain>
    </source>
</reference>
<dbReference type="Gene3D" id="2.40.360.20">
    <property type="match status" value="1"/>
</dbReference>
<evidence type="ECO:0000313" key="3">
    <source>
        <dbReference type="Proteomes" id="UP000245375"/>
    </source>
</evidence>
<evidence type="ECO:0000256" key="1">
    <source>
        <dbReference type="SAM" id="SignalP"/>
    </source>
</evidence>
<sequence length="333" mass="36688">MNISKHFNFLAFAFVLLIFNSCNIEPFEGETPEEPSNQLPSTCEEAAQNTVDAALAYGNVSPIDSDFSSVCAAYKKALEDQVRVCGDQGGAFQTLIDSLGDCEGEDDNTNNEDGDYWPMNIGNSWTYLAQITGMADSESTMEITDLVDYKGKESYLYENFFGSVQSTDGTNFENLNVDYYTRKSNGDYELLVGELTAELAGLYKITQSEYSYVILKDNVDVGTKWEYNFDVVTSYESLQSGGATLPDIPANYDIKLEILEKNASIASGGMVFDSVIKVKVTQKVVVTGLTSTTDITYYFAKDVGIVKSEGTVFDPDDNITSTTINEIKSYNIN</sequence>
<reference evidence="2" key="2">
    <citation type="submission" date="2018-05" db="EMBL/GenBank/DDBJ databases">
        <authorList>
            <person name="Lanie J.A."/>
            <person name="Ng W.-L."/>
            <person name="Kazmierczak K.M."/>
            <person name="Andrzejewski T.M."/>
            <person name="Davidsen T.M."/>
            <person name="Wayne K.J."/>
            <person name="Tettelin H."/>
            <person name="Glass J.I."/>
            <person name="Rusch D."/>
            <person name="Podicherti R."/>
            <person name="Tsui H.-C.T."/>
            <person name="Winkler M.E."/>
        </authorList>
    </citation>
    <scope>NUCLEOTIDE SEQUENCE [LARGE SCALE GENOMIC DNA]</scope>
    <source>
        <strain evidence="2">ZY111</strain>
    </source>
</reference>